<sequence length="102" mass="11156">MFDQVVQHAQSHDVLKSIAYPSMGTHVVDIPQKLVETCGGSSAGNDETFRFIRDEINHLEGMIQTSLPIRSVLDVRLRSLPGEDDPVIDPAASDSEAEASHE</sequence>
<dbReference type="Proteomes" id="UP001454036">
    <property type="component" value="Unassembled WGS sequence"/>
</dbReference>
<name>A0AAV3RLH0_LITER</name>
<evidence type="ECO:0000313" key="2">
    <source>
        <dbReference type="EMBL" id="GAA0176191.1"/>
    </source>
</evidence>
<protein>
    <submittedName>
        <fullName evidence="2">Uncharacterized protein</fullName>
    </submittedName>
</protein>
<reference evidence="2 3" key="1">
    <citation type="submission" date="2024-01" db="EMBL/GenBank/DDBJ databases">
        <title>The complete chloroplast genome sequence of Lithospermum erythrorhizon: insights into the phylogenetic relationship among Boraginaceae species and the maternal lineages of purple gromwells.</title>
        <authorList>
            <person name="Okada T."/>
            <person name="Watanabe K."/>
        </authorList>
    </citation>
    <scope>NUCLEOTIDE SEQUENCE [LARGE SCALE GENOMIC DNA]</scope>
</reference>
<evidence type="ECO:0000313" key="3">
    <source>
        <dbReference type="Proteomes" id="UP001454036"/>
    </source>
</evidence>
<proteinExistence type="predicted"/>
<comment type="caution">
    <text evidence="2">The sequence shown here is derived from an EMBL/GenBank/DDBJ whole genome shotgun (WGS) entry which is preliminary data.</text>
</comment>
<dbReference type="EMBL" id="BAABME010009995">
    <property type="protein sequence ID" value="GAA0176191.1"/>
    <property type="molecule type" value="Genomic_DNA"/>
</dbReference>
<accession>A0AAV3RLH0</accession>
<organism evidence="2 3">
    <name type="scientific">Lithospermum erythrorhizon</name>
    <name type="common">Purple gromwell</name>
    <name type="synonym">Lithospermum officinale var. erythrorhizon</name>
    <dbReference type="NCBI Taxonomy" id="34254"/>
    <lineage>
        <taxon>Eukaryota</taxon>
        <taxon>Viridiplantae</taxon>
        <taxon>Streptophyta</taxon>
        <taxon>Embryophyta</taxon>
        <taxon>Tracheophyta</taxon>
        <taxon>Spermatophyta</taxon>
        <taxon>Magnoliopsida</taxon>
        <taxon>eudicotyledons</taxon>
        <taxon>Gunneridae</taxon>
        <taxon>Pentapetalae</taxon>
        <taxon>asterids</taxon>
        <taxon>lamiids</taxon>
        <taxon>Boraginales</taxon>
        <taxon>Boraginaceae</taxon>
        <taxon>Boraginoideae</taxon>
        <taxon>Lithospermeae</taxon>
        <taxon>Lithospermum</taxon>
    </lineage>
</organism>
<evidence type="ECO:0000256" key="1">
    <source>
        <dbReference type="SAM" id="MobiDB-lite"/>
    </source>
</evidence>
<dbReference type="AlphaFoldDB" id="A0AAV3RLH0"/>
<keyword evidence="3" id="KW-1185">Reference proteome</keyword>
<feature type="region of interest" description="Disordered" evidence="1">
    <location>
        <begin position="80"/>
        <end position="102"/>
    </location>
</feature>
<gene>
    <name evidence="2" type="ORF">LIER_29229</name>
</gene>